<accession>A0ABU3HD78</accession>
<reference evidence="1 2" key="1">
    <citation type="submission" date="2023-07" db="EMBL/GenBank/DDBJ databases">
        <title>Genomic Encyclopedia of Type Strains, Phase IV (KMG-IV): sequencing the most valuable type-strain genomes for metagenomic binning, comparative biology and taxonomic classification.</title>
        <authorList>
            <person name="Goeker M."/>
        </authorList>
    </citation>
    <scope>NUCLEOTIDE SEQUENCE [LARGE SCALE GENOMIC DNA]</scope>
    <source>
        <strain evidence="1 2">T98</strain>
    </source>
</reference>
<name>A0ABU3HD78_9BACL</name>
<evidence type="ECO:0000313" key="1">
    <source>
        <dbReference type="EMBL" id="MDT3428763.1"/>
    </source>
</evidence>
<dbReference type="RefSeq" id="WP_232238841.1">
    <property type="nucleotide sequence ID" value="NZ_JAUSUY010000026.1"/>
</dbReference>
<organism evidence="1 2">
    <name type="scientific">Paenibacillus forsythiae</name>
    <dbReference type="NCBI Taxonomy" id="365616"/>
    <lineage>
        <taxon>Bacteria</taxon>
        <taxon>Bacillati</taxon>
        <taxon>Bacillota</taxon>
        <taxon>Bacilli</taxon>
        <taxon>Bacillales</taxon>
        <taxon>Paenibacillaceae</taxon>
        <taxon>Paenibacillus</taxon>
    </lineage>
</organism>
<dbReference type="Proteomes" id="UP001248709">
    <property type="component" value="Unassembled WGS sequence"/>
</dbReference>
<dbReference type="EMBL" id="JAUSUY010000026">
    <property type="protein sequence ID" value="MDT3428763.1"/>
    <property type="molecule type" value="Genomic_DNA"/>
</dbReference>
<evidence type="ECO:0000313" key="2">
    <source>
        <dbReference type="Proteomes" id="UP001248709"/>
    </source>
</evidence>
<proteinExistence type="predicted"/>
<gene>
    <name evidence="1" type="ORF">J2Z22_004356</name>
</gene>
<sequence length="74" mass="8355">MTKTGDVHMLQQGEPLTLHRHFQYHLQYAIPVEVYCGDVHVDIGVLTAVDASFAELQGTLYSRSLFTFISRPGF</sequence>
<protein>
    <submittedName>
        <fullName evidence="1">Uncharacterized protein</fullName>
    </submittedName>
</protein>
<comment type="caution">
    <text evidence="1">The sequence shown here is derived from an EMBL/GenBank/DDBJ whole genome shotgun (WGS) entry which is preliminary data.</text>
</comment>
<keyword evidence="2" id="KW-1185">Reference proteome</keyword>